<dbReference type="PANTHER" id="PTHR37811:SF2">
    <property type="entry name" value="ABM DOMAIN-CONTAINING PROTEIN"/>
    <property type="match status" value="1"/>
</dbReference>
<organism evidence="2 3">
    <name type="scientific">Ferrimonas sediminum</name>
    <dbReference type="NCBI Taxonomy" id="718193"/>
    <lineage>
        <taxon>Bacteria</taxon>
        <taxon>Pseudomonadati</taxon>
        <taxon>Pseudomonadota</taxon>
        <taxon>Gammaproteobacteria</taxon>
        <taxon>Alteromonadales</taxon>
        <taxon>Ferrimonadaceae</taxon>
        <taxon>Ferrimonas</taxon>
    </lineage>
</organism>
<dbReference type="EMBL" id="FNEM01000005">
    <property type="protein sequence ID" value="SDJ12202.1"/>
    <property type="molecule type" value="Genomic_DNA"/>
</dbReference>
<keyword evidence="2" id="KW-0503">Monooxygenase</keyword>
<evidence type="ECO:0000313" key="2">
    <source>
        <dbReference type="EMBL" id="SDJ12202.1"/>
    </source>
</evidence>
<dbReference type="InterPro" id="IPR052936">
    <property type="entry name" value="Jasmonate_Hydroxylase-like"/>
</dbReference>
<gene>
    <name evidence="2" type="ORF">SAMN04488540_10566</name>
</gene>
<dbReference type="Proteomes" id="UP000199527">
    <property type="component" value="Unassembled WGS sequence"/>
</dbReference>
<dbReference type="GO" id="GO:0004497">
    <property type="term" value="F:monooxygenase activity"/>
    <property type="evidence" value="ECO:0007669"/>
    <property type="project" value="UniProtKB-KW"/>
</dbReference>
<sequence>MLAVIFEVTPKAQGKPAYLDLADSLRPLLQQQPGLISIERFQSLVEEGKLLSLSFWESEAAIASWRRQMDHQLAQNQGRESLFHSYRIRVGQIVRDYTHDQRQQAPH</sequence>
<keyword evidence="2" id="KW-0560">Oxidoreductase</keyword>
<dbReference type="Pfam" id="PF03992">
    <property type="entry name" value="ABM"/>
    <property type="match status" value="1"/>
</dbReference>
<keyword evidence="3" id="KW-1185">Reference proteome</keyword>
<dbReference type="RefSeq" id="WP_090364563.1">
    <property type="nucleotide sequence ID" value="NZ_FNEM01000005.1"/>
</dbReference>
<accession>A0A1G8R5F5</accession>
<dbReference type="OrthoDB" id="9797060at2"/>
<protein>
    <submittedName>
        <fullName evidence="2">Heme-degrading monooxygenase HmoA</fullName>
    </submittedName>
</protein>
<evidence type="ECO:0000313" key="3">
    <source>
        <dbReference type="Proteomes" id="UP000199527"/>
    </source>
</evidence>
<dbReference type="PROSITE" id="PS51725">
    <property type="entry name" value="ABM"/>
    <property type="match status" value="1"/>
</dbReference>
<dbReference type="AlphaFoldDB" id="A0A1G8R5F5"/>
<name>A0A1G8R5F5_9GAMM</name>
<evidence type="ECO:0000259" key="1">
    <source>
        <dbReference type="PROSITE" id="PS51725"/>
    </source>
</evidence>
<dbReference type="Gene3D" id="3.30.70.100">
    <property type="match status" value="1"/>
</dbReference>
<reference evidence="3" key="1">
    <citation type="submission" date="2016-10" db="EMBL/GenBank/DDBJ databases">
        <authorList>
            <person name="Varghese N."/>
            <person name="Submissions S."/>
        </authorList>
    </citation>
    <scope>NUCLEOTIDE SEQUENCE [LARGE SCALE GENOMIC DNA]</scope>
    <source>
        <strain evidence="3">DSM 23317</strain>
    </source>
</reference>
<dbReference type="InterPro" id="IPR011008">
    <property type="entry name" value="Dimeric_a/b-barrel"/>
</dbReference>
<dbReference type="SUPFAM" id="SSF54909">
    <property type="entry name" value="Dimeric alpha+beta barrel"/>
    <property type="match status" value="1"/>
</dbReference>
<dbReference type="PANTHER" id="PTHR37811">
    <property type="entry name" value="BLL5343 PROTEIN"/>
    <property type="match status" value="1"/>
</dbReference>
<proteinExistence type="predicted"/>
<dbReference type="InterPro" id="IPR007138">
    <property type="entry name" value="ABM_dom"/>
</dbReference>
<feature type="domain" description="ABM" evidence="1">
    <location>
        <begin position="1"/>
        <end position="90"/>
    </location>
</feature>